<dbReference type="PIRSF" id="PIRSF006232">
    <property type="entry name" value="Pirin"/>
    <property type="match status" value="1"/>
</dbReference>
<evidence type="ECO:0000313" key="6">
    <source>
        <dbReference type="EMBL" id="MBD3930569.1"/>
    </source>
</evidence>
<feature type="binding site" evidence="2">
    <location>
        <position position="61"/>
    </location>
    <ligand>
        <name>Fe cation</name>
        <dbReference type="ChEBI" id="CHEBI:24875"/>
    </ligand>
</feature>
<dbReference type="Pfam" id="PF17954">
    <property type="entry name" value="Pirin_C_2"/>
    <property type="match status" value="1"/>
</dbReference>
<evidence type="ECO:0000256" key="2">
    <source>
        <dbReference type="PIRSR" id="PIRSR006232-1"/>
    </source>
</evidence>
<feature type="domain" description="Pirin N-terminal" evidence="4">
    <location>
        <begin position="17"/>
        <end position="120"/>
    </location>
</feature>
<dbReference type="SUPFAM" id="SSF51182">
    <property type="entry name" value="RmlC-like cupins"/>
    <property type="match status" value="1"/>
</dbReference>
<dbReference type="Gene3D" id="2.60.120.10">
    <property type="entry name" value="Jelly Rolls"/>
    <property type="match status" value="2"/>
</dbReference>
<dbReference type="EMBL" id="JACXYU010000001">
    <property type="protein sequence ID" value="MBD3930569.1"/>
    <property type="molecule type" value="Genomic_DNA"/>
</dbReference>
<sequence>MVDVRRAAERYRGGDAAAGIDTRHAFSFSGHYDPENTGFGLLVACNEERLVPGAGFAEHPHRDLEIVTWVTEGELTHTDTAGHATVVRPGDLQRLSAGDGVRHSERNAGTGPLRFWQMWLVPGVFGVAPEYDVVRGIADGTPYALDRAQAVLHVRRLRAGQRSAVPDAPWAYLQVVRGSLEVAGRWLAVGDSARVTDAEALVVAAGHGGAELLVWEMHAEPGYG</sequence>
<proteinExistence type="inferred from homology"/>
<feature type="binding site" evidence="2">
    <location>
        <position position="103"/>
    </location>
    <ligand>
        <name>Fe cation</name>
        <dbReference type="ChEBI" id="CHEBI:24875"/>
    </ligand>
</feature>
<dbReference type="AlphaFoldDB" id="A0A927IBH5"/>
<comment type="cofactor">
    <cofactor evidence="2">
        <name>Fe cation</name>
        <dbReference type="ChEBI" id="CHEBI:24875"/>
    </cofactor>
    <text evidence="2">Binds 1 Fe cation per subunit.</text>
</comment>
<evidence type="ECO:0000256" key="1">
    <source>
        <dbReference type="ARBA" id="ARBA00008416"/>
    </source>
</evidence>
<feature type="domain" description="Quercetin 2,3-dioxygenase C-terminal cupin" evidence="5">
    <location>
        <begin position="149"/>
        <end position="217"/>
    </location>
</feature>
<dbReference type="InterPro" id="IPR011051">
    <property type="entry name" value="RmlC_Cupin_sf"/>
</dbReference>
<dbReference type="PANTHER" id="PTHR43212">
    <property type="entry name" value="QUERCETIN 2,3-DIOXYGENASE"/>
    <property type="match status" value="1"/>
</dbReference>
<dbReference type="GO" id="GO:0046872">
    <property type="term" value="F:metal ion binding"/>
    <property type="evidence" value="ECO:0007669"/>
    <property type="project" value="UniProtKB-KW"/>
</dbReference>
<comment type="caution">
    <text evidence="6">The sequence shown here is derived from an EMBL/GenBank/DDBJ whole genome shotgun (WGS) entry which is preliminary data.</text>
</comment>
<evidence type="ECO:0000259" key="4">
    <source>
        <dbReference type="Pfam" id="PF02678"/>
    </source>
</evidence>
<organism evidence="6 7">
    <name type="scientific">Streptomyces chumphonensis</name>
    <dbReference type="NCBI Taxonomy" id="1214925"/>
    <lineage>
        <taxon>Bacteria</taxon>
        <taxon>Bacillati</taxon>
        <taxon>Actinomycetota</taxon>
        <taxon>Actinomycetes</taxon>
        <taxon>Kitasatosporales</taxon>
        <taxon>Streptomycetaceae</taxon>
        <taxon>Streptomyces</taxon>
    </lineage>
</organism>
<keyword evidence="2" id="KW-0408">Iron</keyword>
<dbReference type="RefSeq" id="WP_191207832.1">
    <property type="nucleotide sequence ID" value="NZ_BAABKL010000039.1"/>
</dbReference>
<evidence type="ECO:0000259" key="5">
    <source>
        <dbReference type="Pfam" id="PF17954"/>
    </source>
</evidence>
<feature type="binding site" evidence="2">
    <location>
        <position position="59"/>
    </location>
    <ligand>
        <name>Fe cation</name>
        <dbReference type="ChEBI" id="CHEBI:24875"/>
    </ligand>
</feature>
<dbReference type="InterPro" id="IPR014710">
    <property type="entry name" value="RmlC-like_jellyroll"/>
</dbReference>
<evidence type="ECO:0000256" key="3">
    <source>
        <dbReference type="RuleBase" id="RU003457"/>
    </source>
</evidence>
<comment type="similarity">
    <text evidence="1 3">Belongs to the pirin family.</text>
</comment>
<accession>A0A927IBH5</accession>
<keyword evidence="2" id="KW-0479">Metal-binding</keyword>
<gene>
    <name evidence="6" type="ORF">IF129_03135</name>
</gene>
<name>A0A927IBH5_9ACTN</name>
<dbReference type="Pfam" id="PF02678">
    <property type="entry name" value="Pirin"/>
    <property type="match status" value="1"/>
</dbReference>
<dbReference type="Proteomes" id="UP000632289">
    <property type="component" value="Unassembled WGS sequence"/>
</dbReference>
<evidence type="ECO:0000313" key="7">
    <source>
        <dbReference type="Proteomes" id="UP000632289"/>
    </source>
</evidence>
<protein>
    <submittedName>
        <fullName evidence="6">Pirin family protein</fullName>
    </submittedName>
</protein>
<dbReference type="InterPro" id="IPR012093">
    <property type="entry name" value="Pirin"/>
</dbReference>
<feature type="binding site" evidence="2">
    <location>
        <position position="105"/>
    </location>
    <ligand>
        <name>Fe cation</name>
        <dbReference type="ChEBI" id="CHEBI:24875"/>
    </ligand>
</feature>
<dbReference type="InterPro" id="IPR041602">
    <property type="entry name" value="Quercetinase_C"/>
</dbReference>
<reference evidence="6" key="1">
    <citation type="submission" date="2020-09" db="EMBL/GenBank/DDBJ databases">
        <title>Secondary metabolite and genome analysis of marine Streptomyces chumphonensis KK1-2T.</title>
        <authorList>
            <person name="Phongsopitanun W."/>
            <person name="Kanchanasin P."/>
            <person name="Pittayakhajonwut P."/>
            <person name="Suwanborirux K."/>
            <person name="Tanasupawat S."/>
        </authorList>
    </citation>
    <scope>NUCLEOTIDE SEQUENCE</scope>
    <source>
        <strain evidence="6">KK1-2</strain>
    </source>
</reference>
<dbReference type="PANTHER" id="PTHR43212:SF3">
    <property type="entry name" value="QUERCETIN 2,3-DIOXYGENASE"/>
    <property type="match status" value="1"/>
</dbReference>
<dbReference type="InterPro" id="IPR003829">
    <property type="entry name" value="Pirin_N_dom"/>
</dbReference>
<keyword evidence="7" id="KW-1185">Reference proteome</keyword>